<dbReference type="InterPro" id="IPR018114">
    <property type="entry name" value="TRYPSIN_HIS"/>
</dbReference>
<evidence type="ECO:0000256" key="2">
    <source>
        <dbReference type="ARBA" id="ARBA00022801"/>
    </source>
</evidence>
<dbReference type="PROSITE" id="PS00134">
    <property type="entry name" value="TRYPSIN_HIS"/>
    <property type="match status" value="1"/>
</dbReference>
<keyword evidence="1" id="KW-0645">Protease</keyword>
<keyword evidence="2" id="KW-0378">Hydrolase</keyword>
<evidence type="ECO:0000313" key="6">
    <source>
        <dbReference type="Ensembl" id="ENSDNVP00000013189.1"/>
    </source>
</evidence>
<feature type="domain" description="Peptidase S1" evidence="5">
    <location>
        <begin position="56"/>
        <end position="113"/>
    </location>
</feature>
<keyword evidence="7" id="KW-1185">Reference proteome</keyword>
<dbReference type="PANTHER" id="PTHR24252:SF17">
    <property type="entry name" value="SUPPRESSOR OF TUMORIGENICITY 14 PROTEIN HOMOLOG-RELATED"/>
    <property type="match status" value="1"/>
</dbReference>
<dbReference type="InterPro" id="IPR001254">
    <property type="entry name" value="Trypsin_dom"/>
</dbReference>
<evidence type="ECO:0000256" key="3">
    <source>
        <dbReference type="ARBA" id="ARBA00022825"/>
    </source>
</evidence>
<dbReference type="AlphaFoldDB" id="A0A8C4P7V0"/>
<dbReference type="InterPro" id="IPR009003">
    <property type="entry name" value="Peptidase_S1_PA"/>
</dbReference>
<reference evidence="6" key="2">
    <citation type="submission" date="2025-09" db="UniProtKB">
        <authorList>
            <consortium name="Ensembl"/>
        </authorList>
    </citation>
    <scope>IDENTIFICATION</scope>
</reference>
<organism evidence="6 7">
    <name type="scientific">Dromaius novaehollandiae</name>
    <name type="common">Emu</name>
    <dbReference type="NCBI Taxonomy" id="8790"/>
    <lineage>
        <taxon>Eukaryota</taxon>
        <taxon>Metazoa</taxon>
        <taxon>Chordata</taxon>
        <taxon>Craniata</taxon>
        <taxon>Vertebrata</taxon>
        <taxon>Euteleostomi</taxon>
        <taxon>Archelosauria</taxon>
        <taxon>Archosauria</taxon>
        <taxon>Dinosauria</taxon>
        <taxon>Saurischia</taxon>
        <taxon>Theropoda</taxon>
        <taxon>Coelurosauria</taxon>
        <taxon>Aves</taxon>
        <taxon>Palaeognathae</taxon>
        <taxon>Casuariiformes</taxon>
        <taxon>Dromaiidae</taxon>
        <taxon>Dromaius</taxon>
    </lineage>
</organism>
<evidence type="ECO:0000256" key="4">
    <source>
        <dbReference type="ARBA" id="ARBA00023157"/>
    </source>
</evidence>
<dbReference type="Gene3D" id="2.40.10.10">
    <property type="entry name" value="Trypsin-like serine proteases"/>
    <property type="match status" value="1"/>
</dbReference>
<dbReference type="Ensembl" id="ENSDNVT00000015895.1">
    <property type="protein sequence ID" value="ENSDNVP00000013189.1"/>
    <property type="gene ID" value="ENSDNVG00000009335.1"/>
</dbReference>
<evidence type="ECO:0000313" key="7">
    <source>
        <dbReference type="Proteomes" id="UP000694423"/>
    </source>
</evidence>
<accession>A0A8C4P7V0</accession>
<evidence type="ECO:0000259" key="5">
    <source>
        <dbReference type="Pfam" id="PF00089"/>
    </source>
</evidence>
<dbReference type="SUPFAM" id="SSF50494">
    <property type="entry name" value="Trypsin-like serine proteases"/>
    <property type="match status" value="1"/>
</dbReference>
<name>A0A8C4P7V0_DRONO</name>
<proteinExistence type="predicted"/>
<dbReference type="PANTHER" id="PTHR24252">
    <property type="entry name" value="ACROSIN-RELATED"/>
    <property type="match status" value="1"/>
</dbReference>
<dbReference type="GO" id="GO:0006508">
    <property type="term" value="P:proteolysis"/>
    <property type="evidence" value="ECO:0007669"/>
    <property type="project" value="UniProtKB-KW"/>
</dbReference>
<dbReference type="Proteomes" id="UP000694423">
    <property type="component" value="Unplaced"/>
</dbReference>
<protein>
    <recommendedName>
        <fullName evidence="5">Peptidase S1 domain-containing protein</fullName>
    </recommendedName>
</protein>
<dbReference type="Pfam" id="PF00089">
    <property type="entry name" value="Trypsin"/>
    <property type="match status" value="1"/>
</dbReference>
<dbReference type="InterPro" id="IPR043504">
    <property type="entry name" value="Peptidase_S1_PA_chymotrypsin"/>
</dbReference>
<reference evidence="6" key="1">
    <citation type="submission" date="2025-08" db="UniProtKB">
        <authorList>
            <consortium name="Ensembl"/>
        </authorList>
    </citation>
    <scope>IDENTIFICATION</scope>
</reference>
<dbReference type="GO" id="GO:0004252">
    <property type="term" value="F:serine-type endopeptidase activity"/>
    <property type="evidence" value="ECO:0007669"/>
    <property type="project" value="InterPro"/>
</dbReference>
<keyword evidence="4" id="KW-1015">Disulfide bond</keyword>
<evidence type="ECO:0000256" key="1">
    <source>
        <dbReference type="ARBA" id="ARBA00022670"/>
    </source>
</evidence>
<keyword evidence="3" id="KW-0720">Serine protease</keyword>
<sequence>MSQQCALLAKKINGILGCVRKSVSSRLREMICLLLAVNLALVLGRKFKHWFKKNRIVGGEEARSGKWPWQASLQMGAHGHVWGASVISSRWLISAAHCFLDSDSVRYGQTTFSQPCLACFLAHERPLPETNVISVLLESSNLTNR</sequence>